<keyword evidence="5" id="KW-0479">Metal-binding</keyword>
<organism evidence="9 10">
    <name type="scientific">Euphydryas editha</name>
    <name type="common">Edith's checkerspot</name>
    <dbReference type="NCBI Taxonomy" id="104508"/>
    <lineage>
        <taxon>Eukaryota</taxon>
        <taxon>Metazoa</taxon>
        <taxon>Ecdysozoa</taxon>
        <taxon>Arthropoda</taxon>
        <taxon>Hexapoda</taxon>
        <taxon>Insecta</taxon>
        <taxon>Pterygota</taxon>
        <taxon>Neoptera</taxon>
        <taxon>Endopterygota</taxon>
        <taxon>Lepidoptera</taxon>
        <taxon>Glossata</taxon>
        <taxon>Ditrysia</taxon>
        <taxon>Papilionoidea</taxon>
        <taxon>Nymphalidae</taxon>
        <taxon>Nymphalinae</taxon>
        <taxon>Euphydryas</taxon>
    </lineage>
</organism>
<protein>
    <recommendedName>
        <fullName evidence="8">DDE Tnp4 domain-containing protein</fullName>
    </recommendedName>
</protein>
<dbReference type="InterPro" id="IPR027806">
    <property type="entry name" value="HARBI1_dom"/>
</dbReference>
<evidence type="ECO:0000256" key="6">
    <source>
        <dbReference type="ARBA" id="ARBA00022801"/>
    </source>
</evidence>
<dbReference type="PANTHER" id="PTHR22930:SF289">
    <property type="entry name" value="DDE TNP4 DOMAIN-CONTAINING PROTEIN-RELATED"/>
    <property type="match status" value="1"/>
</dbReference>
<dbReference type="AlphaFoldDB" id="A0AAU9TG22"/>
<name>A0AAU9TG22_EUPED</name>
<dbReference type="InterPro" id="IPR045249">
    <property type="entry name" value="HARBI1-like"/>
</dbReference>
<dbReference type="GO" id="GO:0016787">
    <property type="term" value="F:hydrolase activity"/>
    <property type="evidence" value="ECO:0007669"/>
    <property type="project" value="UniProtKB-KW"/>
</dbReference>
<dbReference type="GO" id="GO:0004518">
    <property type="term" value="F:nuclease activity"/>
    <property type="evidence" value="ECO:0007669"/>
    <property type="project" value="UniProtKB-KW"/>
</dbReference>
<evidence type="ECO:0000256" key="7">
    <source>
        <dbReference type="ARBA" id="ARBA00023242"/>
    </source>
</evidence>
<dbReference type="GO" id="GO:0005634">
    <property type="term" value="C:nucleus"/>
    <property type="evidence" value="ECO:0007669"/>
    <property type="project" value="UniProtKB-SubCell"/>
</dbReference>
<gene>
    <name evidence="9" type="ORF">EEDITHA_LOCUS2054</name>
</gene>
<proteinExistence type="inferred from homology"/>
<evidence type="ECO:0000313" key="10">
    <source>
        <dbReference type="Proteomes" id="UP001153954"/>
    </source>
</evidence>
<evidence type="ECO:0000256" key="1">
    <source>
        <dbReference type="ARBA" id="ARBA00001968"/>
    </source>
</evidence>
<evidence type="ECO:0000256" key="4">
    <source>
        <dbReference type="ARBA" id="ARBA00022722"/>
    </source>
</evidence>
<keyword evidence="10" id="KW-1185">Reference proteome</keyword>
<accession>A0AAU9TG22</accession>
<comment type="similarity">
    <text evidence="3">Belongs to the HARBI1 family.</text>
</comment>
<comment type="subcellular location">
    <subcellularLocation>
        <location evidence="2">Nucleus</location>
    </subcellularLocation>
</comment>
<dbReference type="EMBL" id="CAKOGL010000004">
    <property type="protein sequence ID" value="CAH2085598.1"/>
    <property type="molecule type" value="Genomic_DNA"/>
</dbReference>
<dbReference type="Proteomes" id="UP001153954">
    <property type="component" value="Unassembled WGS sequence"/>
</dbReference>
<feature type="domain" description="DDE Tnp4" evidence="8">
    <location>
        <begin position="160"/>
        <end position="310"/>
    </location>
</feature>
<dbReference type="Pfam" id="PF13359">
    <property type="entry name" value="DDE_Tnp_4"/>
    <property type="match status" value="1"/>
</dbReference>
<evidence type="ECO:0000256" key="2">
    <source>
        <dbReference type="ARBA" id="ARBA00004123"/>
    </source>
</evidence>
<evidence type="ECO:0000256" key="5">
    <source>
        <dbReference type="ARBA" id="ARBA00022723"/>
    </source>
</evidence>
<keyword evidence="7" id="KW-0539">Nucleus</keyword>
<keyword evidence="6" id="KW-0378">Hydrolase</keyword>
<keyword evidence="4" id="KW-0540">Nuclease</keyword>
<dbReference type="PANTHER" id="PTHR22930">
    <property type="match status" value="1"/>
</dbReference>
<sequence>MADSSSSSSSSDIALLQQLSDWESDEDNVPGTSTTRVYEERINYFNKYDDFDFVYRFRLSKSAVNDLLTEIYPFLRVTSKRNHGVPPLHQLLLTLRFYSLGTMLVAVADYIGVSKSSAGRIVKDVSQAIARLYPKYIYIHNNTQEDFYKIARFPRVLGAIDCTHILMQSPNSNIGEEFRNRKSVFSLNVQGVCNANLQFMNVVARWPGSTHDATIFNNSELRAQCESGVYGNRWLLGDSAYPCKSYLLTPLLNTQCNNDVNYNRAHIRTRNTIERCFGVWKRRFPVLSLKIRLSMETTQAVVVATSVLHNICRQRNLQEVEPEIDIPNYNININSANVPESHSLNQIQERQLLINNYFR</sequence>
<reference evidence="9" key="1">
    <citation type="submission" date="2022-03" db="EMBL/GenBank/DDBJ databases">
        <authorList>
            <person name="Tunstrom K."/>
        </authorList>
    </citation>
    <scope>NUCLEOTIDE SEQUENCE</scope>
</reference>
<comment type="caution">
    <text evidence="9">The sequence shown here is derived from an EMBL/GenBank/DDBJ whole genome shotgun (WGS) entry which is preliminary data.</text>
</comment>
<comment type="cofactor">
    <cofactor evidence="1">
        <name>a divalent metal cation</name>
        <dbReference type="ChEBI" id="CHEBI:60240"/>
    </cofactor>
</comment>
<evidence type="ECO:0000313" key="9">
    <source>
        <dbReference type="EMBL" id="CAH2085598.1"/>
    </source>
</evidence>
<evidence type="ECO:0000259" key="8">
    <source>
        <dbReference type="Pfam" id="PF13359"/>
    </source>
</evidence>
<dbReference type="GO" id="GO:0046872">
    <property type="term" value="F:metal ion binding"/>
    <property type="evidence" value="ECO:0007669"/>
    <property type="project" value="UniProtKB-KW"/>
</dbReference>
<evidence type="ECO:0000256" key="3">
    <source>
        <dbReference type="ARBA" id="ARBA00006958"/>
    </source>
</evidence>